<dbReference type="InterPro" id="IPR036663">
    <property type="entry name" value="Fumarylacetoacetase_C_sf"/>
</dbReference>
<protein>
    <submittedName>
        <fullName evidence="5">Fumarylacetoacetate hydrolase family protein</fullName>
    </submittedName>
</protein>
<name>A0ABT3WW80_9BACL</name>
<dbReference type="Gene3D" id="2.30.30.370">
    <property type="entry name" value="FAH"/>
    <property type="match status" value="1"/>
</dbReference>
<evidence type="ECO:0000256" key="1">
    <source>
        <dbReference type="ARBA" id="ARBA00010211"/>
    </source>
</evidence>
<accession>A0ABT3WW80</accession>
<comment type="similarity">
    <text evidence="1">Belongs to the FAH family.</text>
</comment>
<dbReference type="PANTHER" id="PTHR11820">
    <property type="entry name" value="ACYLPYRUVASE"/>
    <property type="match status" value="1"/>
</dbReference>
<dbReference type="Proteomes" id="UP001208017">
    <property type="component" value="Unassembled WGS sequence"/>
</dbReference>
<comment type="caution">
    <text evidence="5">The sequence shown here is derived from an EMBL/GenBank/DDBJ whole genome shotgun (WGS) entry which is preliminary data.</text>
</comment>
<proteinExistence type="inferred from homology"/>
<feature type="domain" description="Rv2993c-like N-terminal" evidence="4">
    <location>
        <begin position="4"/>
        <end position="52"/>
    </location>
</feature>
<dbReference type="Gene3D" id="3.90.850.10">
    <property type="entry name" value="Fumarylacetoacetase-like, C-terminal domain"/>
    <property type="match status" value="1"/>
</dbReference>
<dbReference type="SUPFAM" id="SSF56529">
    <property type="entry name" value="FAH"/>
    <property type="match status" value="1"/>
</dbReference>
<gene>
    <name evidence="5" type="ORF">OS242_03050</name>
</gene>
<feature type="domain" description="Fumarylacetoacetase-like C-terminal" evidence="3">
    <location>
        <begin position="57"/>
        <end position="252"/>
    </location>
</feature>
<keyword evidence="6" id="KW-1185">Reference proteome</keyword>
<dbReference type="InterPro" id="IPR018833">
    <property type="entry name" value="Rv2993c-like_N"/>
</dbReference>
<dbReference type="Pfam" id="PF10370">
    <property type="entry name" value="Rv2993c-like_N"/>
    <property type="match status" value="1"/>
</dbReference>
<dbReference type="Pfam" id="PF01557">
    <property type="entry name" value="FAA_hydrolase"/>
    <property type="match status" value="1"/>
</dbReference>
<evidence type="ECO:0000259" key="3">
    <source>
        <dbReference type="Pfam" id="PF01557"/>
    </source>
</evidence>
<sequence length="256" mass="27753">MAAHYLRFQAEGTVRYGVLQGDTVAELAGNFLDTTERTGATYALADVELLTPTVPTKVMCIGLNYKLHAEERGKKIPEEPMLFLKPPSAVVATGQEIVLPAIAQDVEYEGELAVIIGKRAKFLTVEEARDAIFGITVLNDVSERFYQVKDGQWGRAKGFDTFAPVGPFVATGLDYQNLKIETKINGEVKQSSSTSDMIFTVDHLVSFVSQVMTLEPGDILTTGTPAGVGPLQGGDVCEITIEGVGTLVNRVRDLRK</sequence>
<evidence type="ECO:0000313" key="6">
    <source>
        <dbReference type="Proteomes" id="UP001208017"/>
    </source>
</evidence>
<organism evidence="5 6">
    <name type="scientific">Tumebacillus lacus</name>
    <dbReference type="NCBI Taxonomy" id="2995335"/>
    <lineage>
        <taxon>Bacteria</taxon>
        <taxon>Bacillati</taxon>
        <taxon>Bacillota</taxon>
        <taxon>Bacilli</taxon>
        <taxon>Bacillales</taxon>
        <taxon>Alicyclobacillaceae</taxon>
        <taxon>Tumebacillus</taxon>
    </lineage>
</organism>
<dbReference type="RefSeq" id="WP_267150172.1">
    <property type="nucleotide sequence ID" value="NZ_JAPMLT010000001.1"/>
</dbReference>
<dbReference type="InterPro" id="IPR011234">
    <property type="entry name" value="Fumarylacetoacetase-like_C"/>
</dbReference>
<dbReference type="GO" id="GO:0016787">
    <property type="term" value="F:hydrolase activity"/>
    <property type="evidence" value="ECO:0007669"/>
    <property type="project" value="UniProtKB-KW"/>
</dbReference>
<reference evidence="5 6" key="1">
    <citation type="submission" date="2022-11" db="EMBL/GenBank/DDBJ databases">
        <title>Study of microbial diversity in lake waters.</title>
        <authorList>
            <person name="Zhang J."/>
        </authorList>
    </citation>
    <scope>NUCLEOTIDE SEQUENCE [LARGE SCALE GENOMIC DNA]</scope>
    <source>
        <strain evidence="5 6">DT12</strain>
    </source>
</reference>
<keyword evidence="2" id="KW-0479">Metal-binding</keyword>
<evidence type="ECO:0000256" key="2">
    <source>
        <dbReference type="ARBA" id="ARBA00022723"/>
    </source>
</evidence>
<evidence type="ECO:0000259" key="4">
    <source>
        <dbReference type="Pfam" id="PF10370"/>
    </source>
</evidence>
<dbReference type="PANTHER" id="PTHR11820:SF7">
    <property type="entry name" value="ACYLPYRUVASE FAHD1, MITOCHONDRIAL"/>
    <property type="match status" value="1"/>
</dbReference>
<dbReference type="EMBL" id="JAPMLT010000001">
    <property type="protein sequence ID" value="MCX7568938.1"/>
    <property type="molecule type" value="Genomic_DNA"/>
</dbReference>
<keyword evidence="5" id="KW-0378">Hydrolase</keyword>
<evidence type="ECO:0000313" key="5">
    <source>
        <dbReference type="EMBL" id="MCX7568938.1"/>
    </source>
</evidence>